<keyword evidence="2" id="KW-0560">Oxidoreductase</keyword>
<dbReference type="Pfam" id="PF01315">
    <property type="entry name" value="Ald_Xan_dh_C"/>
    <property type="match status" value="1"/>
</dbReference>
<comment type="caution">
    <text evidence="4">The sequence shown here is derived from an EMBL/GenBank/DDBJ whole genome shotgun (WGS) entry which is preliminary data.</text>
</comment>
<evidence type="ECO:0000256" key="1">
    <source>
        <dbReference type="ARBA" id="ARBA00022505"/>
    </source>
</evidence>
<evidence type="ECO:0000256" key="2">
    <source>
        <dbReference type="ARBA" id="ARBA00023002"/>
    </source>
</evidence>
<dbReference type="InterPro" id="IPR000674">
    <property type="entry name" value="Ald_Oxase/Xan_DH_a/b"/>
</dbReference>
<evidence type="ECO:0000313" key="4">
    <source>
        <dbReference type="EMBL" id="RDD60699.1"/>
    </source>
</evidence>
<dbReference type="InterPro" id="IPR036856">
    <property type="entry name" value="Ald_Oxase/Xan_DH_a/b_sf"/>
</dbReference>
<feature type="domain" description="Aldehyde oxidase/xanthine dehydrogenase a/b hammerhead" evidence="3">
    <location>
        <begin position="20"/>
        <end position="140"/>
    </location>
</feature>
<dbReference type="InterPro" id="IPR037165">
    <property type="entry name" value="AldOxase/xan_DH_Mopterin-bd_sf"/>
</dbReference>
<dbReference type="GO" id="GO:0016491">
    <property type="term" value="F:oxidoreductase activity"/>
    <property type="evidence" value="ECO:0007669"/>
    <property type="project" value="UniProtKB-KW"/>
</dbReference>
<dbReference type="SMART" id="SM01008">
    <property type="entry name" value="Ald_Xan_dh_C"/>
    <property type="match status" value="1"/>
</dbReference>
<organism evidence="4 5">
    <name type="scientific">Ferruginivarius sediminum</name>
    <dbReference type="NCBI Taxonomy" id="2661937"/>
    <lineage>
        <taxon>Bacteria</taxon>
        <taxon>Pseudomonadati</taxon>
        <taxon>Pseudomonadota</taxon>
        <taxon>Alphaproteobacteria</taxon>
        <taxon>Rhodospirillales</taxon>
        <taxon>Rhodospirillaceae</taxon>
        <taxon>Ferruginivarius</taxon>
    </lineage>
</organism>
<sequence>MGQFGIGQPLARVEDARLLTGHGQYTDDINRENQAFMVLVRSPHAHADIANIDTAAAREVPGVLAVYTSADLDAAGLGDIPCMAPIPGKDGKPPVMPGHPILARGRVRHVGDPVAAIIAESVDAAKDAAELVEVDYAELPHVVDGKAALADDAPQIWDEAPDNVCLRWAQGDAEATDAAIRQAAHVTRLELVNNRLVANPMEPRDAIGVYDAKSESFTLTAGSQGAHDLRKWLAKHIFKLPAERFHVITPDVGGGFGTKIFLYAEYALTLFAARELGRPVKWTAERNESFQSDAQGRDHVATMELAFDADNRMIALRMNSVANVGAYLSNFGTYVPTGAVTKMLSGLYRIPAIYAEVTLAFTNTVPVDAYRGAGRPEAAYFVERTVDQAARELGVGPHLLRRQNFIPPEAMPYTTATGLTYDSGEFQRVMDAALDAAGWGNIALRKSQARKQGKLRGLGFACYVEACAGQMGSEDARLHIAEDGGVALYVGTQSNGQGHATAYAQILADALGIDPTKVTLHQGDTDDLPSGGGTSGSRSLLMGGGATGLAADKLVDKARNLAGFVLEAAPADLEFEAGTFTVAGTDKRITLTELAGHAGRDDLPEELQGGLEESATFDPPDVTFPNGCHVCELEVDEETGVVDILRYTVVDDFGVIVNPSLARGQVMGGTAQGIGQALLENTHYDPESGQLVTATFQDYTMPRADDVPGIDIRFLEVPCATNPFGIKGAGEAGAIGAPPAVMNALADALAPLGVHHIDMPATPDKVWQAIQAAKA</sequence>
<dbReference type="RefSeq" id="WP_114583363.1">
    <property type="nucleotide sequence ID" value="NZ_QPMH01000021.1"/>
</dbReference>
<dbReference type="InterPro" id="IPR046867">
    <property type="entry name" value="AldOxase/xan_DH_MoCoBD2"/>
</dbReference>
<name>A0A369T5V2_9PROT</name>
<dbReference type="InterPro" id="IPR016208">
    <property type="entry name" value="Ald_Oxase/xanthine_DH-like"/>
</dbReference>
<dbReference type="AlphaFoldDB" id="A0A369T5V2"/>
<dbReference type="Proteomes" id="UP000253941">
    <property type="component" value="Unassembled WGS sequence"/>
</dbReference>
<dbReference type="SUPFAM" id="SSF56003">
    <property type="entry name" value="Molybdenum cofactor-binding domain"/>
    <property type="match status" value="1"/>
</dbReference>
<dbReference type="Gene3D" id="3.30.365.10">
    <property type="entry name" value="Aldehyde oxidase/xanthine dehydrogenase, molybdopterin binding domain"/>
    <property type="match status" value="4"/>
</dbReference>
<dbReference type="EMBL" id="QPMH01000021">
    <property type="protein sequence ID" value="RDD60699.1"/>
    <property type="molecule type" value="Genomic_DNA"/>
</dbReference>
<protein>
    <submittedName>
        <fullName evidence="4">Xanthine dehydrogenase family protein molybdopterin-binding subunit</fullName>
    </submittedName>
</protein>
<dbReference type="Pfam" id="PF20256">
    <property type="entry name" value="MoCoBD_2"/>
    <property type="match status" value="1"/>
</dbReference>
<gene>
    <name evidence="4" type="ORF">DRB17_16685</name>
</gene>
<accession>A0A369T5V2</accession>
<dbReference type="GO" id="GO:0005506">
    <property type="term" value="F:iron ion binding"/>
    <property type="evidence" value="ECO:0007669"/>
    <property type="project" value="InterPro"/>
</dbReference>
<evidence type="ECO:0000259" key="3">
    <source>
        <dbReference type="SMART" id="SM01008"/>
    </source>
</evidence>
<dbReference type="Pfam" id="PF02738">
    <property type="entry name" value="MoCoBD_1"/>
    <property type="match status" value="1"/>
</dbReference>
<reference evidence="4 5" key="1">
    <citation type="submission" date="2018-07" db="EMBL/GenBank/DDBJ databases">
        <title>Venubactetium sediminum gen. nov., sp. nov., isolated from a marine solar saltern.</title>
        <authorList>
            <person name="Wang S."/>
        </authorList>
    </citation>
    <scope>NUCLEOTIDE SEQUENCE [LARGE SCALE GENOMIC DNA]</scope>
    <source>
        <strain evidence="4 5">WD2A32</strain>
    </source>
</reference>
<keyword evidence="5" id="KW-1185">Reference proteome</keyword>
<proteinExistence type="predicted"/>
<keyword evidence="1" id="KW-0500">Molybdenum</keyword>
<dbReference type="Gene3D" id="3.90.1170.50">
    <property type="entry name" value="Aldehyde oxidase/xanthine dehydrogenase, a/b hammerhead"/>
    <property type="match status" value="1"/>
</dbReference>
<dbReference type="PANTHER" id="PTHR11908">
    <property type="entry name" value="XANTHINE DEHYDROGENASE"/>
    <property type="match status" value="1"/>
</dbReference>
<dbReference type="PANTHER" id="PTHR11908:SF132">
    <property type="entry name" value="ALDEHYDE OXIDASE 1-RELATED"/>
    <property type="match status" value="1"/>
</dbReference>
<evidence type="ECO:0000313" key="5">
    <source>
        <dbReference type="Proteomes" id="UP000253941"/>
    </source>
</evidence>
<dbReference type="InterPro" id="IPR008274">
    <property type="entry name" value="AldOxase/xan_DH_MoCoBD1"/>
</dbReference>
<dbReference type="SUPFAM" id="SSF54665">
    <property type="entry name" value="CO dehydrogenase molybdoprotein N-domain-like"/>
    <property type="match status" value="1"/>
</dbReference>